<feature type="compositionally biased region" description="Polar residues" evidence="10">
    <location>
        <begin position="231"/>
        <end position="243"/>
    </location>
</feature>
<evidence type="ECO:0000256" key="2">
    <source>
        <dbReference type="ARBA" id="ARBA00022475"/>
    </source>
</evidence>
<keyword evidence="14" id="KW-1185">Reference proteome</keyword>
<reference evidence="13" key="1">
    <citation type="submission" date="2021-10" db="EMBL/GenBank/DDBJ databases">
        <title>Tropical sea cucumber genome reveals ecological adaptation and Cuvierian tubules defense mechanism.</title>
        <authorList>
            <person name="Chen T."/>
        </authorList>
    </citation>
    <scope>NUCLEOTIDE SEQUENCE</scope>
    <source>
        <strain evidence="13">Nanhai2018</strain>
        <tissue evidence="13">Muscle</tissue>
    </source>
</reference>
<evidence type="ECO:0000313" key="13">
    <source>
        <dbReference type="EMBL" id="KAJ8028065.1"/>
    </source>
</evidence>
<evidence type="ECO:0000259" key="12">
    <source>
        <dbReference type="PROSITE" id="PS50262"/>
    </source>
</evidence>
<dbReference type="GO" id="GO:0005886">
    <property type="term" value="C:plasma membrane"/>
    <property type="evidence" value="ECO:0007669"/>
    <property type="project" value="UniProtKB-SubCell"/>
</dbReference>
<keyword evidence="8 9" id="KW-0807">Transducer</keyword>
<feature type="transmembrane region" description="Helical" evidence="11">
    <location>
        <begin position="298"/>
        <end position="318"/>
    </location>
</feature>
<evidence type="ECO:0000256" key="9">
    <source>
        <dbReference type="RuleBase" id="RU000688"/>
    </source>
</evidence>
<dbReference type="OrthoDB" id="10044919at2759"/>
<keyword evidence="2" id="KW-1003">Cell membrane</keyword>
<keyword evidence="3 9" id="KW-0812">Transmembrane</keyword>
<dbReference type="AlphaFoldDB" id="A0A9Q1H065"/>
<dbReference type="Proteomes" id="UP001152320">
    <property type="component" value="Chromosome 15"/>
</dbReference>
<gene>
    <name evidence="13" type="ORF">HOLleu_30194</name>
</gene>
<comment type="caution">
    <text evidence="13">The sequence shown here is derived from an EMBL/GenBank/DDBJ whole genome shotgun (WGS) entry which is preliminary data.</text>
</comment>
<dbReference type="SMART" id="SM01381">
    <property type="entry name" value="7TM_GPCR_Srsx"/>
    <property type="match status" value="1"/>
</dbReference>
<dbReference type="Pfam" id="PF00001">
    <property type="entry name" value="7tm_1"/>
    <property type="match status" value="1"/>
</dbReference>
<keyword evidence="4 11" id="KW-1133">Transmembrane helix</keyword>
<feature type="transmembrane region" description="Helical" evidence="11">
    <location>
        <begin position="202"/>
        <end position="223"/>
    </location>
</feature>
<dbReference type="InterPro" id="IPR017452">
    <property type="entry name" value="GPCR_Rhodpsn_7TM"/>
</dbReference>
<dbReference type="InterPro" id="IPR000276">
    <property type="entry name" value="GPCR_Rhodpsn"/>
</dbReference>
<evidence type="ECO:0000256" key="5">
    <source>
        <dbReference type="ARBA" id="ARBA00023040"/>
    </source>
</evidence>
<dbReference type="GO" id="GO:0004930">
    <property type="term" value="F:G protein-coupled receptor activity"/>
    <property type="evidence" value="ECO:0007669"/>
    <property type="project" value="UniProtKB-KW"/>
</dbReference>
<keyword evidence="6 11" id="KW-0472">Membrane</keyword>
<organism evidence="13 14">
    <name type="scientific">Holothuria leucospilota</name>
    <name type="common">Black long sea cucumber</name>
    <name type="synonym">Mertensiothuria leucospilota</name>
    <dbReference type="NCBI Taxonomy" id="206669"/>
    <lineage>
        <taxon>Eukaryota</taxon>
        <taxon>Metazoa</taxon>
        <taxon>Echinodermata</taxon>
        <taxon>Eleutherozoa</taxon>
        <taxon>Echinozoa</taxon>
        <taxon>Holothuroidea</taxon>
        <taxon>Aspidochirotacea</taxon>
        <taxon>Aspidochirotida</taxon>
        <taxon>Holothuriidae</taxon>
        <taxon>Holothuria</taxon>
    </lineage>
</organism>
<evidence type="ECO:0000256" key="4">
    <source>
        <dbReference type="ARBA" id="ARBA00022989"/>
    </source>
</evidence>
<dbReference type="SUPFAM" id="SSF81321">
    <property type="entry name" value="Family A G protein-coupled receptor-like"/>
    <property type="match status" value="1"/>
</dbReference>
<protein>
    <submittedName>
        <fullName evidence="13">Melatonin-related receptor</fullName>
    </submittedName>
</protein>
<feature type="transmembrane region" description="Helical" evidence="11">
    <location>
        <begin position="272"/>
        <end position="292"/>
    </location>
</feature>
<accession>A0A9Q1H065</accession>
<dbReference type="PROSITE" id="PS50262">
    <property type="entry name" value="G_PROTEIN_RECEP_F1_2"/>
    <property type="match status" value="1"/>
</dbReference>
<comment type="similarity">
    <text evidence="9">Belongs to the G-protein coupled receptor 1 family.</text>
</comment>
<dbReference type="PRINTS" id="PR00237">
    <property type="entry name" value="GPCRRHODOPSN"/>
</dbReference>
<evidence type="ECO:0000256" key="6">
    <source>
        <dbReference type="ARBA" id="ARBA00023136"/>
    </source>
</evidence>
<evidence type="ECO:0000256" key="3">
    <source>
        <dbReference type="ARBA" id="ARBA00022692"/>
    </source>
</evidence>
<keyword evidence="5 9" id="KW-0297">G-protein coupled receptor</keyword>
<sequence>MTPSSSGDSDTDDSFVSPKDWSFRFEDERQRIILSCVFVVIAFIGTFGNSLVVLAVLFSRKLRTTTNVFVVSLAVADLLTCLFLPWNVVSLLSFDTWPTHEYICVVAALVMYTCVGCSVYTLAAIAFNRYTLITRSLHIYKRYFATPKTVVMVAVTWVLPLFYALIPLIFGLGELGYDSKYSTCTHKTSHPLSDYYSLTQALVIYPVPLVIITLCYTSVFMYVRAHTKSITEGPENSTSSHTSHCSKRRESSLPTRSMSVISRRQVKITQNLFYVVCAFLICITPYCLSLIVPRSEPVVPWAGALILCNSCINPLIYGTKHPQFKRVMCSILTCQLRNIPEPAHFLRATQSRFTPR</sequence>
<feature type="region of interest" description="Disordered" evidence="10">
    <location>
        <begin position="231"/>
        <end position="256"/>
    </location>
</feature>
<evidence type="ECO:0000256" key="10">
    <source>
        <dbReference type="SAM" id="MobiDB-lite"/>
    </source>
</evidence>
<feature type="transmembrane region" description="Helical" evidence="11">
    <location>
        <begin position="106"/>
        <end position="128"/>
    </location>
</feature>
<feature type="transmembrane region" description="Helical" evidence="11">
    <location>
        <begin position="68"/>
        <end position="86"/>
    </location>
</feature>
<dbReference type="PANTHER" id="PTHR24228">
    <property type="entry name" value="B2 BRADYKININ RECEPTOR/ANGIOTENSIN II RECEPTOR"/>
    <property type="match status" value="1"/>
</dbReference>
<evidence type="ECO:0000256" key="11">
    <source>
        <dbReference type="SAM" id="Phobius"/>
    </source>
</evidence>
<proteinExistence type="inferred from homology"/>
<dbReference type="EMBL" id="JAIZAY010000015">
    <property type="protein sequence ID" value="KAJ8028065.1"/>
    <property type="molecule type" value="Genomic_DNA"/>
</dbReference>
<evidence type="ECO:0000256" key="8">
    <source>
        <dbReference type="ARBA" id="ARBA00023224"/>
    </source>
</evidence>
<dbReference type="PROSITE" id="PS00237">
    <property type="entry name" value="G_PROTEIN_RECEP_F1_1"/>
    <property type="match status" value="1"/>
</dbReference>
<evidence type="ECO:0000256" key="1">
    <source>
        <dbReference type="ARBA" id="ARBA00004651"/>
    </source>
</evidence>
<dbReference type="Gene3D" id="1.20.1070.10">
    <property type="entry name" value="Rhodopsin 7-helix transmembrane proteins"/>
    <property type="match status" value="1"/>
</dbReference>
<feature type="transmembrane region" description="Helical" evidence="11">
    <location>
        <begin position="149"/>
        <end position="170"/>
    </location>
</feature>
<dbReference type="PANTHER" id="PTHR24228:SF72">
    <property type="entry name" value="G-PROTEIN COUPLED RECEPTORS FAMILY 1 PROFILE DOMAIN-CONTAINING PROTEIN"/>
    <property type="match status" value="1"/>
</dbReference>
<keyword evidence="7 9" id="KW-0675">Receptor</keyword>
<feature type="transmembrane region" description="Helical" evidence="11">
    <location>
        <begin position="32"/>
        <end position="56"/>
    </location>
</feature>
<dbReference type="CDD" id="cd00637">
    <property type="entry name" value="7tm_classA_rhodopsin-like"/>
    <property type="match status" value="1"/>
</dbReference>
<evidence type="ECO:0000256" key="7">
    <source>
        <dbReference type="ARBA" id="ARBA00023170"/>
    </source>
</evidence>
<comment type="subcellular location">
    <subcellularLocation>
        <location evidence="1">Cell membrane</location>
        <topology evidence="1">Multi-pass membrane protein</topology>
    </subcellularLocation>
</comment>
<name>A0A9Q1H065_HOLLE</name>
<feature type="domain" description="G-protein coupled receptors family 1 profile" evidence="12">
    <location>
        <begin position="48"/>
        <end position="317"/>
    </location>
</feature>
<evidence type="ECO:0000313" key="14">
    <source>
        <dbReference type="Proteomes" id="UP001152320"/>
    </source>
</evidence>